<comment type="caution">
    <text evidence="2">The sequence shown here is derived from an EMBL/GenBank/DDBJ whole genome shotgun (WGS) entry which is preliminary data.</text>
</comment>
<proteinExistence type="predicted"/>
<gene>
    <name evidence="2" type="ORF">HMPREF9123_1536</name>
</gene>
<dbReference type="Proteomes" id="UP000004105">
    <property type="component" value="Unassembled WGS sequence"/>
</dbReference>
<dbReference type="EMBL" id="AFAY01000031">
    <property type="protein sequence ID" value="EGF10655.1"/>
    <property type="molecule type" value="Genomic_DNA"/>
</dbReference>
<feature type="region of interest" description="Disordered" evidence="1">
    <location>
        <begin position="1"/>
        <end position="32"/>
    </location>
</feature>
<keyword evidence="3" id="KW-1185">Reference proteome</keyword>
<organism evidence="2 3">
    <name type="scientific">Neisseria bacilliformis ATCC BAA-1200</name>
    <dbReference type="NCBI Taxonomy" id="888742"/>
    <lineage>
        <taxon>Bacteria</taxon>
        <taxon>Pseudomonadati</taxon>
        <taxon>Pseudomonadota</taxon>
        <taxon>Betaproteobacteria</taxon>
        <taxon>Neisseriales</taxon>
        <taxon>Neisseriaceae</taxon>
        <taxon>Neisseria</taxon>
    </lineage>
</organism>
<dbReference type="AlphaFoldDB" id="F2BCT1"/>
<accession>F2BCT1</accession>
<protein>
    <submittedName>
        <fullName evidence="2">Uncharacterized protein</fullName>
    </submittedName>
</protein>
<evidence type="ECO:0000256" key="1">
    <source>
        <dbReference type="SAM" id="MobiDB-lite"/>
    </source>
</evidence>
<sequence>MPLQGGARVPRRITNSAARVSEKPHTWLRHTPYGRSTDLRRTIKKAV</sequence>
<evidence type="ECO:0000313" key="2">
    <source>
        <dbReference type="EMBL" id="EGF10655.1"/>
    </source>
</evidence>
<name>F2BCT1_9NEIS</name>
<dbReference type="HOGENOM" id="CLU_3170599_0_0_4"/>
<evidence type="ECO:0000313" key="3">
    <source>
        <dbReference type="Proteomes" id="UP000004105"/>
    </source>
</evidence>
<reference evidence="2 3" key="1">
    <citation type="submission" date="2011-02" db="EMBL/GenBank/DDBJ databases">
        <authorList>
            <person name="Muzny D."/>
            <person name="Qin X."/>
            <person name="Deng J."/>
            <person name="Jiang H."/>
            <person name="Liu Y."/>
            <person name="Qu J."/>
            <person name="Song X.-Z."/>
            <person name="Zhang L."/>
            <person name="Thornton R."/>
            <person name="Coyle M."/>
            <person name="Francisco L."/>
            <person name="Jackson L."/>
            <person name="Javaid M."/>
            <person name="Korchina V."/>
            <person name="Kovar C."/>
            <person name="Mata R."/>
            <person name="Mathew T."/>
            <person name="Ngo R."/>
            <person name="Nguyen L."/>
            <person name="Nguyen N."/>
            <person name="Okwuonu G."/>
            <person name="Ongeri F."/>
            <person name="Pham C."/>
            <person name="Simmons D."/>
            <person name="Wilczek-Boney K."/>
            <person name="Hale W."/>
            <person name="Jakkamsetti A."/>
            <person name="Pham P."/>
            <person name="Ruth R."/>
            <person name="San Lucas F."/>
            <person name="Warren J."/>
            <person name="Zhang J."/>
            <person name="Zhao Z."/>
            <person name="Zhou C."/>
            <person name="Zhu D."/>
            <person name="Lee S."/>
            <person name="Bess C."/>
            <person name="Blankenburg K."/>
            <person name="Forbes L."/>
            <person name="Fu Q."/>
            <person name="Gubbala S."/>
            <person name="Hirani K."/>
            <person name="Jayaseelan J.C."/>
            <person name="Lara F."/>
            <person name="Munidasa M."/>
            <person name="Palculict T."/>
            <person name="Patil S."/>
            <person name="Pu L.-L."/>
            <person name="Saada N."/>
            <person name="Tang L."/>
            <person name="Weissenberger G."/>
            <person name="Zhu Y."/>
            <person name="Hemphill L."/>
            <person name="Shang Y."/>
            <person name="Youmans B."/>
            <person name="Ayvaz T."/>
            <person name="Ross M."/>
            <person name="Santibanez J."/>
            <person name="Aqrawi P."/>
            <person name="Gross S."/>
            <person name="Joshi V."/>
            <person name="Fowler G."/>
            <person name="Nazareth L."/>
            <person name="Reid J."/>
            <person name="Worley K."/>
            <person name="Petrosino J."/>
            <person name="Highlander S."/>
            <person name="Gibbs R."/>
        </authorList>
    </citation>
    <scope>NUCLEOTIDE SEQUENCE [LARGE SCALE GENOMIC DNA]</scope>
    <source>
        <strain evidence="2 3">ATCC BAA-1200</strain>
    </source>
</reference>